<evidence type="ECO:0000256" key="1">
    <source>
        <dbReference type="SAM" id="MobiDB-lite"/>
    </source>
</evidence>
<dbReference type="PANTHER" id="PTHR46601">
    <property type="entry name" value="ULP_PROTEASE DOMAIN-CONTAINING PROTEIN"/>
    <property type="match status" value="1"/>
</dbReference>
<dbReference type="PANTHER" id="PTHR46601:SF1">
    <property type="entry name" value="ADF-H DOMAIN-CONTAINING PROTEIN"/>
    <property type="match status" value="1"/>
</dbReference>
<proteinExistence type="predicted"/>
<keyword evidence="3" id="KW-1185">Reference proteome</keyword>
<protein>
    <submittedName>
        <fullName evidence="2">Uncharacterized protein</fullName>
    </submittedName>
</protein>
<feature type="region of interest" description="Disordered" evidence="1">
    <location>
        <begin position="197"/>
        <end position="224"/>
    </location>
</feature>
<evidence type="ECO:0000313" key="2">
    <source>
        <dbReference type="EMBL" id="KAJ8885076.1"/>
    </source>
</evidence>
<sequence>MLGDASGTPSVCICFTHKNIQLMLDGAKLNTNYKDLLDSILCDIKSEECMLSECPWCSGPKAVRNLLQLKSLVVVVVVSDCGGDIYLDAEWNFFETSLGKSPCDNIGGTIECLISKASFQRTSTDQILTPEDLFAYGQARIDGITFFYVKREEVESNEFLEETFKKSTRMKRGVSMEQHRNESDADHNHLACLPATRQVQRRRHWTPPGAHMQRCSPRSDFEQH</sequence>
<evidence type="ECO:0000313" key="3">
    <source>
        <dbReference type="Proteomes" id="UP001159363"/>
    </source>
</evidence>
<dbReference type="EMBL" id="JARBHB010000004">
    <property type="protein sequence ID" value="KAJ8885076.1"/>
    <property type="molecule type" value="Genomic_DNA"/>
</dbReference>
<comment type="caution">
    <text evidence="2">The sequence shown here is derived from an EMBL/GenBank/DDBJ whole genome shotgun (WGS) entry which is preliminary data.</text>
</comment>
<accession>A0ABQ9HL45</accession>
<name>A0ABQ9HL45_9NEOP</name>
<organism evidence="2 3">
    <name type="scientific">Dryococelus australis</name>
    <dbReference type="NCBI Taxonomy" id="614101"/>
    <lineage>
        <taxon>Eukaryota</taxon>
        <taxon>Metazoa</taxon>
        <taxon>Ecdysozoa</taxon>
        <taxon>Arthropoda</taxon>
        <taxon>Hexapoda</taxon>
        <taxon>Insecta</taxon>
        <taxon>Pterygota</taxon>
        <taxon>Neoptera</taxon>
        <taxon>Polyneoptera</taxon>
        <taxon>Phasmatodea</taxon>
        <taxon>Verophasmatodea</taxon>
        <taxon>Anareolatae</taxon>
        <taxon>Phasmatidae</taxon>
        <taxon>Eurycanthinae</taxon>
        <taxon>Dryococelus</taxon>
    </lineage>
</organism>
<dbReference type="Proteomes" id="UP001159363">
    <property type="component" value="Chromosome X"/>
</dbReference>
<reference evidence="2 3" key="1">
    <citation type="submission" date="2023-02" db="EMBL/GenBank/DDBJ databases">
        <title>LHISI_Scaffold_Assembly.</title>
        <authorList>
            <person name="Stuart O.P."/>
            <person name="Cleave R."/>
            <person name="Magrath M.J.L."/>
            <person name="Mikheyev A.S."/>
        </authorList>
    </citation>
    <scope>NUCLEOTIDE SEQUENCE [LARGE SCALE GENOMIC DNA]</scope>
    <source>
        <strain evidence="2">Daus_M_001</strain>
        <tissue evidence="2">Leg muscle</tissue>
    </source>
</reference>
<gene>
    <name evidence="2" type="ORF">PR048_011272</name>
</gene>